<dbReference type="Gene3D" id="3.40.50.720">
    <property type="entry name" value="NAD(P)-binding Rossmann-like Domain"/>
    <property type="match status" value="1"/>
</dbReference>
<dbReference type="PANTHER" id="PTHR22916:SF3">
    <property type="entry name" value="UDP-GLCNAC:BETAGAL BETA-1,3-N-ACETYLGLUCOSAMINYLTRANSFERASE-LIKE PROTEIN 1"/>
    <property type="match status" value="1"/>
</dbReference>
<dbReference type="SUPFAM" id="SSF53448">
    <property type="entry name" value="Nucleotide-diphospho-sugar transferases"/>
    <property type="match status" value="1"/>
</dbReference>
<keyword evidence="2" id="KW-0808">Transferase</keyword>
<gene>
    <name evidence="2" type="ORF">ABXZ36_07410</name>
</gene>
<keyword evidence="3" id="KW-1185">Reference proteome</keyword>
<dbReference type="InterPro" id="IPR001173">
    <property type="entry name" value="Glyco_trans_2-like"/>
</dbReference>
<protein>
    <submittedName>
        <fullName evidence="2">Glycosyltransferase</fullName>
        <ecNumber evidence="2">2.4.-.-</ecNumber>
    </submittedName>
</protein>
<feature type="domain" description="Glycosyltransferase 2-like" evidence="1">
    <location>
        <begin position="7"/>
        <end position="173"/>
    </location>
</feature>
<dbReference type="InterPro" id="IPR029044">
    <property type="entry name" value="Nucleotide-diphossugar_trans"/>
</dbReference>
<dbReference type="GO" id="GO:0016757">
    <property type="term" value="F:glycosyltransferase activity"/>
    <property type="evidence" value="ECO:0007669"/>
    <property type="project" value="UniProtKB-KW"/>
</dbReference>
<dbReference type="EMBL" id="JBEXAE010000003">
    <property type="protein sequence ID" value="MET6990472.1"/>
    <property type="molecule type" value="Genomic_DNA"/>
</dbReference>
<comment type="caution">
    <text evidence="2">The sequence shown here is derived from an EMBL/GenBank/DDBJ whole genome shotgun (WGS) entry which is preliminary data.</text>
</comment>
<name>A0ABV2STL2_9FLAO</name>
<sequence>MQELLVSILIPFKNTSEFLPACIDSILAQTNTNWEIIAIDDQCTDVSLSIMKQYETKDSRIHVFKNEGSGIIEALKMAYSLCKGNYITRMDSDDIMAENKIDSMLEGLISHGLGHLAIGKVKYFCEGEIRDGYYKYEKWLNRLTHTGANFTEIYKECPIPSPCWMLHRSDLEKCNSFQPKRYPEDYDLAFRFYEQGLKCIPSNEVLHFWRDYDYRASRTSEHYAQNYFLEIKLRYFLKLNYQQFRPLVVWGAGKKGKNLAQNLLNKRVNFYWICNNPNKIGKEIYGKELQHFSTLKEYKQPQVIITVANHEAQSFIRDYLKELQMNTLKDYFFFC</sequence>
<evidence type="ECO:0000313" key="3">
    <source>
        <dbReference type="Proteomes" id="UP001549799"/>
    </source>
</evidence>
<dbReference type="EC" id="2.4.-.-" evidence="2"/>
<organism evidence="2 3">
    <name type="scientific">Sediminicola arcticus</name>
    <dbReference type="NCBI Taxonomy" id="1574308"/>
    <lineage>
        <taxon>Bacteria</taxon>
        <taxon>Pseudomonadati</taxon>
        <taxon>Bacteroidota</taxon>
        <taxon>Flavobacteriia</taxon>
        <taxon>Flavobacteriales</taxon>
        <taxon>Flavobacteriaceae</taxon>
        <taxon>Sediminicola</taxon>
    </lineage>
</organism>
<dbReference type="Pfam" id="PF00535">
    <property type="entry name" value="Glycos_transf_2"/>
    <property type="match status" value="1"/>
</dbReference>
<dbReference type="CDD" id="cd00761">
    <property type="entry name" value="Glyco_tranf_GTA_type"/>
    <property type="match status" value="1"/>
</dbReference>
<dbReference type="RefSeq" id="WP_354614871.1">
    <property type="nucleotide sequence ID" value="NZ_JBEXAE010000003.1"/>
</dbReference>
<keyword evidence="2" id="KW-0328">Glycosyltransferase</keyword>
<reference evidence="2 3" key="1">
    <citation type="submission" date="2024-07" db="EMBL/GenBank/DDBJ databases">
        <title>The genome sequence of type strain Sediminicola arcticus GDMCC 1.2805.</title>
        <authorList>
            <person name="Liu Y."/>
        </authorList>
    </citation>
    <scope>NUCLEOTIDE SEQUENCE [LARGE SCALE GENOMIC DNA]</scope>
    <source>
        <strain evidence="2 3">GDMCC 1.2805</strain>
    </source>
</reference>
<dbReference type="PANTHER" id="PTHR22916">
    <property type="entry name" value="GLYCOSYLTRANSFERASE"/>
    <property type="match status" value="1"/>
</dbReference>
<accession>A0ABV2STL2</accession>
<evidence type="ECO:0000259" key="1">
    <source>
        <dbReference type="Pfam" id="PF00535"/>
    </source>
</evidence>
<evidence type="ECO:0000313" key="2">
    <source>
        <dbReference type="EMBL" id="MET6990472.1"/>
    </source>
</evidence>
<proteinExistence type="predicted"/>
<dbReference type="Gene3D" id="3.90.550.10">
    <property type="entry name" value="Spore Coat Polysaccharide Biosynthesis Protein SpsA, Chain A"/>
    <property type="match status" value="1"/>
</dbReference>
<dbReference type="Proteomes" id="UP001549799">
    <property type="component" value="Unassembled WGS sequence"/>
</dbReference>